<organism evidence="1 2">
    <name type="scientific">Burkholderia lata (strain ATCC 17760 / DSM 23089 / LMG 22485 / NCIMB 9086 / R18194 / 383)</name>
    <dbReference type="NCBI Taxonomy" id="482957"/>
    <lineage>
        <taxon>Bacteria</taxon>
        <taxon>Pseudomonadati</taxon>
        <taxon>Pseudomonadota</taxon>
        <taxon>Betaproteobacteria</taxon>
        <taxon>Burkholderiales</taxon>
        <taxon>Burkholderiaceae</taxon>
        <taxon>Burkholderia</taxon>
        <taxon>Burkholderia cepacia complex</taxon>
    </lineage>
</organism>
<dbReference type="Pfam" id="PF18928">
    <property type="entry name" value="DUF5677"/>
    <property type="match status" value="1"/>
</dbReference>
<dbReference type="InterPro" id="IPR043733">
    <property type="entry name" value="DUF5677"/>
</dbReference>
<gene>
    <name evidence="1" type="ORF">BLA23254_01229</name>
</gene>
<dbReference type="Proteomes" id="UP000494218">
    <property type="component" value="Unassembled WGS sequence"/>
</dbReference>
<proteinExistence type="predicted"/>
<evidence type="ECO:0000313" key="2">
    <source>
        <dbReference type="Proteomes" id="UP000494218"/>
    </source>
</evidence>
<dbReference type="RefSeq" id="WP_175030465.1">
    <property type="nucleotide sequence ID" value="NZ_CABVPW010000004.1"/>
</dbReference>
<name>A0A6P2IDW4_BURL3</name>
<evidence type="ECO:0000313" key="1">
    <source>
        <dbReference type="EMBL" id="VWB28825.1"/>
    </source>
</evidence>
<reference evidence="1 2" key="1">
    <citation type="submission" date="2019-09" db="EMBL/GenBank/DDBJ databases">
        <authorList>
            <person name="Depoorter E."/>
        </authorList>
    </citation>
    <scope>NUCLEOTIDE SEQUENCE [LARGE SCALE GENOMIC DNA]</scope>
    <source>
        <strain evidence="1">LMG 23254</strain>
    </source>
</reference>
<accession>A0A6P2IDW4</accession>
<dbReference type="AlphaFoldDB" id="A0A6P2IDW4"/>
<protein>
    <submittedName>
        <fullName evidence="1">Uncharacterized protein</fullName>
    </submittedName>
</protein>
<dbReference type="EMBL" id="CABVPW010000004">
    <property type="protein sequence ID" value="VWB28825.1"/>
    <property type="molecule type" value="Genomic_DNA"/>
</dbReference>
<sequence length="270" mass="29693">MSRVRFSEEGYAGQSITALNKMQRDRFPDLFALADLCSSVSMDLSRLFGTQMNRRTLTMKQYFCRSVSHYQAAASLAAGGMAIESMVLTRGLFETAFVMIAIASDKVTWDELSSTDFAGKTKHAKTLLRDIKRYPGIEGHAEMLTDFATAHADAKAIDLYEFARRGDALGAYDGIYRILSHTVAHPSLSAVDVYIKNEGNGQRSLEYRPIVEQTPRAVLSACHGILIACSSVEKIGTRTPETNTAIALALAELENLNTKYSPWNPHAAQA</sequence>